<comment type="caution">
    <text evidence="6">The sequence shown here is derived from an EMBL/GenBank/DDBJ whole genome shotgun (WGS) entry which is preliminary data.</text>
</comment>
<evidence type="ECO:0000256" key="1">
    <source>
        <dbReference type="ARBA" id="ARBA00003236"/>
    </source>
</evidence>
<sequence>MTTRRILKGSGILAILLVVIASLHMFSNARTTQLFGDIIARVETDRPVVALTFDDGPSARFTKEVLTILKDRNVTATFFLIGKETAENLPQARLIVDAGHEIGNHSYTHSNMAWMGAGTVKDEIERTDAAIRTAGYQGEILFRPPYGKKLLTLPWYLWQHDRKTIMWDVEPESFEDIAGNADAMTRYVIDNARNGSIIILHVMYRGRDVSRQALPQIIDGLRQRGFGFVTVSELLKNRT</sequence>
<dbReference type="AlphaFoldDB" id="A0A7W6G1N6"/>
<dbReference type="GO" id="GO:0016810">
    <property type="term" value="F:hydrolase activity, acting on carbon-nitrogen (but not peptide) bonds"/>
    <property type="evidence" value="ECO:0007669"/>
    <property type="project" value="InterPro"/>
</dbReference>
<evidence type="ECO:0000313" key="6">
    <source>
        <dbReference type="EMBL" id="MBB3945967.1"/>
    </source>
</evidence>
<dbReference type="InterPro" id="IPR011330">
    <property type="entry name" value="Glyco_hydro/deAcase_b/a-brl"/>
</dbReference>
<evidence type="ECO:0000259" key="5">
    <source>
        <dbReference type="PROSITE" id="PS51677"/>
    </source>
</evidence>
<dbReference type="CDD" id="cd10956">
    <property type="entry name" value="CE4_BH1302_like"/>
    <property type="match status" value="1"/>
</dbReference>
<organism evidence="6 7">
    <name type="scientific">Rhizobium skierniewicense</name>
    <dbReference type="NCBI Taxonomy" id="984260"/>
    <lineage>
        <taxon>Bacteria</taxon>
        <taxon>Pseudomonadati</taxon>
        <taxon>Pseudomonadota</taxon>
        <taxon>Alphaproteobacteria</taxon>
        <taxon>Hyphomicrobiales</taxon>
        <taxon>Rhizobiaceae</taxon>
        <taxon>Rhizobium/Agrobacterium group</taxon>
        <taxon>Rhizobium</taxon>
    </lineage>
</organism>
<name>A0A7W6G1N6_9HYPH</name>
<dbReference type="RefSeq" id="WP_174153793.1">
    <property type="nucleotide sequence ID" value="NZ_JAAMCM010000013.1"/>
</dbReference>
<dbReference type="Proteomes" id="UP000565286">
    <property type="component" value="Unassembled WGS sequence"/>
</dbReference>
<accession>A0A7W6G1N6</accession>
<dbReference type="InterPro" id="IPR002509">
    <property type="entry name" value="NODB_dom"/>
</dbReference>
<gene>
    <name evidence="6" type="ORF">GGQ73_001913</name>
</gene>
<dbReference type="InterPro" id="IPR050248">
    <property type="entry name" value="Polysacc_deacetylase_ArnD"/>
</dbReference>
<dbReference type="EMBL" id="JACIDV010000005">
    <property type="protein sequence ID" value="MBB3945967.1"/>
    <property type="molecule type" value="Genomic_DNA"/>
</dbReference>
<evidence type="ECO:0000256" key="2">
    <source>
        <dbReference type="ARBA" id="ARBA00010973"/>
    </source>
</evidence>
<dbReference type="PANTHER" id="PTHR10587:SF125">
    <property type="entry name" value="POLYSACCHARIDE DEACETYLASE YHEN-RELATED"/>
    <property type="match status" value="1"/>
</dbReference>
<comment type="similarity">
    <text evidence="2">Belongs to the polysaccharide deacetylase family.</text>
</comment>
<evidence type="ECO:0000313" key="7">
    <source>
        <dbReference type="Proteomes" id="UP000565286"/>
    </source>
</evidence>
<dbReference type="Gene3D" id="3.20.20.370">
    <property type="entry name" value="Glycoside hydrolase/deacetylase"/>
    <property type="match status" value="1"/>
</dbReference>
<dbReference type="SUPFAM" id="SSF88713">
    <property type="entry name" value="Glycoside hydrolase/deacetylase"/>
    <property type="match status" value="1"/>
</dbReference>
<dbReference type="GO" id="GO:0005975">
    <property type="term" value="P:carbohydrate metabolic process"/>
    <property type="evidence" value="ECO:0007669"/>
    <property type="project" value="InterPro"/>
</dbReference>
<comment type="function">
    <text evidence="1">Is involved in generating a small heat-stable compound (Nod), an acylated oligomer of N-acetylglucosamine, that stimulates mitosis in various plant protoplasts.</text>
</comment>
<dbReference type="PROSITE" id="PS51677">
    <property type="entry name" value="NODB"/>
    <property type="match status" value="1"/>
</dbReference>
<proteinExistence type="inferred from homology"/>
<reference evidence="6 7" key="1">
    <citation type="submission" date="2020-08" db="EMBL/GenBank/DDBJ databases">
        <title>Genomic Encyclopedia of Type Strains, Phase IV (KMG-IV): sequencing the most valuable type-strain genomes for metagenomic binning, comparative biology and taxonomic classification.</title>
        <authorList>
            <person name="Goeker M."/>
        </authorList>
    </citation>
    <scope>NUCLEOTIDE SEQUENCE [LARGE SCALE GENOMIC DNA]</scope>
    <source>
        <strain evidence="6 7">DSM 26438</strain>
    </source>
</reference>
<protein>
    <recommendedName>
        <fullName evidence="3">Chitooligosaccharide deacetylase</fullName>
    </recommendedName>
    <alternativeName>
        <fullName evidence="4">Nodulation protein B</fullName>
    </alternativeName>
</protein>
<evidence type="ECO:0000256" key="4">
    <source>
        <dbReference type="ARBA" id="ARBA00032976"/>
    </source>
</evidence>
<dbReference type="PANTHER" id="PTHR10587">
    <property type="entry name" value="GLYCOSYL TRANSFERASE-RELATED"/>
    <property type="match status" value="1"/>
</dbReference>
<keyword evidence="7" id="KW-1185">Reference proteome</keyword>
<evidence type="ECO:0000256" key="3">
    <source>
        <dbReference type="ARBA" id="ARBA00020071"/>
    </source>
</evidence>
<feature type="domain" description="NodB homology" evidence="5">
    <location>
        <begin position="47"/>
        <end position="229"/>
    </location>
</feature>
<dbReference type="Pfam" id="PF01522">
    <property type="entry name" value="Polysacc_deac_1"/>
    <property type="match status" value="1"/>
</dbReference>